<proteinExistence type="predicted"/>
<accession>A0A941IQT6</accession>
<dbReference type="PANTHER" id="PTHR33498">
    <property type="entry name" value="TRANSPOSASE FOR INSERTION SEQUENCE ELEMENT IS1557"/>
    <property type="match status" value="1"/>
</dbReference>
<evidence type="ECO:0000313" key="3">
    <source>
        <dbReference type="Proteomes" id="UP000675781"/>
    </source>
</evidence>
<name>A0A941IQT6_9ACTN</name>
<dbReference type="PANTHER" id="PTHR33498:SF1">
    <property type="entry name" value="TRANSPOSASE FOR INSERTION SEQUENCE ELEMENT IS1557"/>
    <property type="match status" value="1"/>
</dbReference>
<organism evidence="2 3">
    <name type="scientific">Actinospica durhamensis</name>
    <dbReference type="NCBI Taxonomy" id="1508375"/>
    <lineage>
        <taxon>Bacteria</taxon>
        <taxon>Bacillati</taxon>
        <taxon>Actinomycetota</taxon>
        <taxon>Actinomycetes</taxon>
        <taxon>Catenulisporales</taxon>
        <taxon>Actinospicaceae</taxon>
        <taxon>Actinospica</taxon>
    </lineage>
</organism>
<dbReference type="EMBL" id="JAGSOG010000026">
    <property type="protein sequence ID" value="MBR7833263.1"/>
    <property type="molecule type" value="Genomic_DNA"/>
</dbReference>
<protein>
    <submittedName>
        <fullName evidence="2">Transposase family protein</fullName>
    </submittedName>
</protein>
<dbReference type="AlphaFoldDB" id="A0A941IQT6"/>
<sequence>MAIEVRSELVVFAVASDCPTAACVRCGTDSSRTHGGYQRTLADAPSAGRRVRLEVAIRRFRCVDPDCPAVTFAQQIPGLTTPYARRTAVLTSALTAIALSLAGRAGSRLAAALGMRVGRDLLLALIRAQPDPQIPELSELGIDDFAMRELTATQADDLYELVTERAALGGSMILTSNRAPVKAHMFGRTCARCCRNEAGSAWRGGYPMLIAKVEVLPSFAVRVTGPNVMIAKAAPDGPR</sequence>
<reference evidence="2" key="1">
    <citation type="submission" date="2021-04" db="EMBL/GenBank/DDBJ databases">
        <title>Genome based classification of Actinospica acidithermotolerans sp. nov., an actinobacterium isolated from an Indonesian hot spring.</title>
        <authorList>
            <person name="Kusuma A.B."/>
            <person name="Putra K.E."/>
            <person name="Nafisah S."/>
            <person name="Loh J."/>
            <person name="Nouioui I."/>
            <person name="Goodfellow M."/>
        </authorList>
    </citation>
    <scope>NUCLEOTIDE SEQUENCE</scope>
    <source>
        <strain evidence="2">CSCA 57</strain>
    </source>
</reference>
<feature type="domain" description="Transposase IS204/IS1001/IS1096/IS1165 zinc-finger" evidence="1">
    <location>
        <begin position="20"/>
        <end position="63"/>
    </location>
</feature>
<dbReference type="Proteomes" id="UP000675781">
    <property type="component" value="Unassembled WGS sequence"/>
</dbReference>
<keyword evidence="3" id="KW-1185">Reference proteome</keyword>
<dbReference type="Pfam" id="PF14690">
    <property type="entry name" value="Zn_ribbon_ISL3"/>
    <property type="match status" value="1"/>
</dbReference>
<comment type="caution">
    <text evidence="2">The sequence shown here is derived from an EMBL/GenBank/DDBJ whole genome shotgun (WGS) entry which is preliminary data.</text>
</comment>
<gene>
    <name evidence="2" type="ORF">KDL01_08300</name>
</gene>
<evidence type="ECO:0000259" key="1">
    <source>
        <dbReference type="Pfam" id="PF14690"/>
    </source>
</evidence>
<dbReference type="InterPro" id="IPR047951">
    <property type="entry name" value="Transpos_ISL3"/>
</dbReference>
<evidence type="ECO:0000313" key="2">
    <source>
        <dbReference type="EMBL" id="MBR7833263.1"/>
    </source>
</evidence>
<dbReference type="InterPro" id="IPR029261">
    <property type="entry name" value="Transposase_Znf"/>
</dbReference>